<dbReference type="EC" id="2.1.1.222" evidence="1"/>
<dbReference type="SUPFAM" id="SSF53335">
    <property type="entry name" value="S-adenosyl-L-methionine-dependent methyltransferases"/>
    <property type="match status" value="1"/>
</dbReference>
<dbReference type="InterPro" id="IPR029063">
    <property type="entry name" value="SAM-dependent_MTases_sf"/>
</dbReference>
<organism evidence="1 2">
    <name type="scientific">candidate division CSSED10-310 bacterium</name>
    <dbReference type="NCBI Taxonomy" id="2855610"/>
    <lineage>
        <taxon>Bacteria</taxon>
        <taxon>Bacteria division CSSED10-310</taxon>
    </lineage>
</organism>
<protein>
    <submittedName>
        <fullName evidence="1">Class I SAM-dependent methyltransferase</fullName>
        <ecNumber evidence="1">2.1.1.222</ecNumber>
        <ecNumber evidence="1">2.1.1.64</ecNumber>
    </submittedName>
</protein>
<evidence type="ECO:0000313" key="1">
    <source>
        <dbReference type="EMBL" id="MFC1851686.1"/>
    </source>
</evidence>
<name>A0ABV6Z031_UNCC1</name>
<dbReference type="EMBL" id="JBHPBY010000215">
    <property type="protein sequence ID" value="MFC1851686.1"/>
    <property type="molecule type" value="Genomic_DNA"/>
</dbReference>
<dbReference type="CDD" id="cd02440">
    <property type="entry name" value="AdoMet_MTases"/>
    <property type="match status" value="1"/>
</dbReference>
<dbReference type="Gene3D" id="3.40.50.150">
    <property type="entry name" value="Vaccinia Virus protein VP39"/>
    <property type="match status" value="1"/>
</dbReference>
<dbReference type="EC" id="2.1.1.64" evidence="1"/>
<keyword evidence="1" id="KW-0489">Methyltransferase</keyword>
<dbReference type="Proteomes" id="UP001594351">
    <property type="component" value="Unassembled WGS sequence"/>
</dbReference>
<keyword evidence="1" id="KW-0808">Transferase</keyword>
<dbReference type="GO" id="GO:0032259">
    <property type="term" value="P:methylation"/>
    <property type="evidence" value="ECO:0007669"/>
    <property type="project" value="UniProtKB-KW"/>
</dbReference>
<sequence length="60" mass="6368">MKKAMIEQFIHLGSDTIKKNGVLDAAKVLELGCGAGNLALRLSQQGYDCYGIDISPTAIS</sequence>
<proteinExistence type="predicted"/>
<keyword evidence="2" id="KW-1185">Reference proteome</keyword>
<dbReference type="GO" id="GO:0102208">
    <property type="term" value="F:2-polyprenyl-6-hydroxyphenol methylase activity"/>
    <property type="evidence" value="ECO:0007669"/>
    <property type="project" value="UniProtKB-EC"/>
</dbReference>
<dbReference type="GO" id="GO:0061542">
    <property type="term" value="F:3-demethylubiquinol 3-O-methyltransferase activity"/>
    <property type="evidence" value="ECO:0007669"/>
    <property type="project" value="UniProtKB-EC"/>
</dbReference>
<comment type="caution">
    <text evidence="1">The sequence shown here is derived from an EMBL/GenBank/DDBJ whole genome shotgun (WGS) entry which is preliminary data.</text>
</comment>
<reference evidence="1 2" key="1">
    <citation type="submission" date="2024-09" db="EMBL/GenBank/DDBJ databases">
        <title>Laminarin stimulates single cell rates of sulfate reduction while oxygen inhibits transcriptomic activity in coastal marine sediment.</title>
        <authorList>
            <person name="Lindsay M."/>
            <person name="Orcutt B."/>
            <person name="Emerson D."/>
            <person name="Stepanauskas R."/>
            <person name="D'Angelo T."/>
        </authorList>
    </citation>
    <scope>NUCLEOTIDE SEQUENCE [LARGE SCALE GENOMIC DNA]</scope>
    <source>
        <strain evidence="1">SAG AM-311-K15</strain>
    </source>
</reference>
<evidence type="ECO:0000313" key="2">
    <source>
        <dbReference type="Proteomes" id="UP001594351"/>
    </source>
</evidence>
<dbReference type="Pfam" id="PF13489">
    <property type="entry name" value="Methyltransf_23"/>
    <property type="match status" value="1"/>
</dbReference>
<gene>
    <name evidence="1" type="ORF">ACFL27_15965</name>
</gene>
<accession>A0ABV6Z031</accession>